<dbReference type="GO" id="GO:0048167">
    <property type="term" value="P:regulation of synaptic plasticity"/>
    <property type="evidence" value="ECO:0007669"/>
    <property type="project" value="TreeGrafter"/>
</dbReference>
<dbReference type="OrthoDB" id="420032at2759"/>
<dbReference type="EMBL" id="UYRR01037035">
    <property type="protein sequence ID" value="VDK68804.1"/>
    <property type="molecule type" value="Genomic_DNA"/>
</dbReference>
<evidence type="ECO:0000313" key="6">
    <source>
        <dbReference type="WBParaSite" id="ASIM_0001993101-mRNA-1"/>
    </source>
</evidence>
<dbReference type="InterPro" id="IPR039032">
    <property type="entry name" value="Rim-like"/>
</dbReference>
<evidence type="ECO:0000256" key="2">
    <source>
        <dbReference type="ARBA" id="ARBA00034103"/>
    </source>
</evidence>
<comment type="subcellular location">
    <subcellularLocation>
        <location evidence="2">Synapse</location>
    </subcellularLocation>
</comment>
<evidence type="ECO:0000256" key="1">
    <source>
        <dbReference type="ARBA" id="ARBA00023018"/>
    </source>
</evidence>
<dbReference type="GO" id="GO:0050806">
    <property type="term" value="P:positive regulation of synaptic transmission"/>
    <property type="evidence" value="ECO:0007669"/>
    <property type="project" value="TreeGrafter"/>
</dbReference>
<reference evidence="4 5" key="2">
    <citation type="submission" date="2018-11" db="EMBL/GenBank/DDBJ databases">
        <authorList>
            <consortium name="Pathogen Informatics"/>
        </authorList>
    </citation>
    <scope>NUCLEOTIDE SEQUENCE [LARGE SCALE GENOMIC DNA]</scope>
</reference>
<evidence type="ECO:0000256" key="3">
    <source>
        <dbReference type="SAM" id="MobiDB-lite"/>
    </source>
</evidence>
<feature type="region of interest" description="Disordered" evidence="3">
    <location>
        <begin position="1"/>
        <end position="105"/>
    </location>
</feature>
<dbReference type="Proteomes" id="UP000267096">
    <property type="component" value="Unassembled WGS sequence"/>
</dbReference>
<dbReference type="PANTHER" id="PTHR12157">
    <property type="entry name" value="REGULATING SYNAPTIC MEMBRANE EXOCYTOSIS PROTEIN"/>
    <property type="match status" value="1"/>
</dbReference>
<dbReference type="AlphaFoldDB" id="A0A0M3KG19"/>
<dbReference type="GO" id="GO:0042734">
    <property type="term" value="C:presynaptic membrane"/>
    <property type="evidence" value="ECO:0007669"/>
    <property type="project" value="TreeGrafter"/>
</dbReference>
<dbReference type="GO" id="GO:0048788">
    <property type="term" value="C:cytoskeleton of presynaptic active zone"/>
    <property type="evidence" value="ECO:0007669"/>
    <property type="project" value="TreeGrafter"/>
</dbReference>
<dbReference type="GO" id="GO:0031267">
    <property type="term" value="F:small GTPase binding"/>
    <property type="evidence" value="ECO:0007669"/>
    <property type="project" value="InterPro"/>
</dbReference>
<accession>A0A0M3KG19</accession>
<dbReference type="GO" id="GO:0042391">
    <property type="term" value="P:regulation of membrane potential"/>
    <property type="evidence" value="ECO:0007669"/>
    <property type="project" value="TreeGrafter"/>
</dbReference>
<feature type="compositionally biased region" description="Low complexity" evidence="3">
    <location>
        <begin position="55"/>
        <end position="64"/>
    </location>
</feature>
<keyword evidence="5" id="KW-1185">Reference proteome</keyword>
<dbReference type="GO" id="GO:0048791">
    <property type="term" value="P:calcium ion-regulated exocytosis of neurotransmitter"/>
    <property type="evidence" value="ECO:0007669"/>
    <property type="project" value="TreeGrafter"/>
</dbReference>
<organism evidence="6">
    <name type="scientific">Anisakis simplex</name>
    <name type="common">Herring worm</name>
    <dbReference type="NCBI Taxonomy" id="6269"/>
    <lineage>
        <taxon>Eukaryota</taxon>
        <taxon>Metazoa</taxon>
        <taxon>Ecdysozoa</taxon>
        <taxon>Nematoda</taxon>
        <taxon>Chromadorea</taxon>
        <taxon>Rhabditida</taxon>
        <taxon>Spirurina</taxon>
        <taxon>Ascaridomorpha</taxon>
        <taxon>Ascaridoidea</taxon>
        <taxon>Anisakidae</taxon>
        <taxon>Anisakis</taxon>
        <taxon>Anisakis simplex complex</taxon>
    </lineage>
</organism>
<protein>
    <submittedName>
        <fullName evidence="6">Rab-3-interacting molecule unc-10 (inferred by orthology to a C. elegans protein)</fullName>
    </submittedName>
</protein>
<evidence type="ECO:0000313" key="5">
    <source>
        <dbReference type="Proteomes" id="UP000267096"/>
    </source>
</evidence>
<gene>
    <name evidence="4" type="ORF">ASIM_LOCUS19317</name>
</gene>
<name>A0A0M3KG19_ANISI</name>
<dbReference type="InterPro" id="IPR035892">
    <property type="entry name" value="C2_domain_sf"/>
</dbReference>
<keyword evidence="1" id="KW-0770">Synapse</keyword>
<proteinExistence type="predicted"/>
<dbReference type="PANTHER" id="PTHR12157:SF21">
    <property type="entry name" value="RAB3 INTERACTING MOLECULE, ISOFORM F"/>
    <property type="match status" value="1"/>
</dbReference>
<dbReference type="WBParaSite" id="ASIM_0001993101-mRNA-1">
    <property type="protein sequence ID" value="ASIM_0001993101-mRNA-1"/>
    <property type="gene ID" value="ASIM_0001993101"/>
</dbReference>
<reference evidence="6" key="1">
    <citation type="submission" date="2017-02" db="UniProtKB">
        <authorList>
            <consortium name="WormBaseParasite"/>
        </authorList>
    </citation>
    <scope>IDENTIFICATION</scope>
</reference>
<dbReference type="Gene3D" id="2.60.40.150">
    <property type="entry name" value="C2 domain"/>
    <property type="match status" value="1"/>
</dbReference>
<sequence>MHLSNEFCLNLPPQRYGGGGGHDPRSPNGRLRLEALQHEQQPQPGYGSDGSETLSIQSAQSASSRRAHSQRRVPNGGDSEQQRHLSQQGTVDANEEEYAEEGAISDSLMTKANAAGIKDRKKSLMTRLIPGRNAPMDHRRTGFARSEEVGVPEALAIPSDRFQGSFLKQTSKESTDSSHSDNERFSWGPIVPEGPLGTFVDNLGPGQVVGRQVLASPVLGEIQVGIAAGRTGIDVEIIRAKNLVAKPGVKINPAPYVKVYLIEGKQCIAKAKT</sequence>
<evidence type="ECO:0000313" key="4">
    <source>
        <dbReference type="EMBL" id="VDK68804.1"/>
    </source>
</evidence>
<dbReference type="GO" id="GO:0044325">
    <property type="term" value="F:transmembrane transporter binding"/>
    <property type="evidence" value="ECO:0007669"/>
    <property type="project" value="TreeGrafter"/>
</dbReference>